<name>A0AA94HN97_9MICO</name>
<gene>
    <name evidence="2" type="ORF">SAMN04487783_1957</name>
</gene>
<organism evidence="2 3">
    <name type="scientific">Agrococcus baldri</name>
    <dbReference type="NCBI Taxonomy" id="153730"/>
    <lineage>
        <taxon>Bacteria</taxon>
        <taxon>Bacillati</taxon>
        <taxon>Actinomycetota</taxon>
        <taxon>Actinomycetes</taxon>
        <taxon>Micrococcales</taxon>
        <taxon>Microbacteriaceae</taxon>
        <taxon>Agrococcus</taxon>
    </lineage>
</organism>
<reference evidence="2 3" key="1">
    <citation type="submission" date="2016-10" db="EMBL/GenBank/DDBJ databases">
        <authorList>
            <person name="Varghese N."/>
            <person name="Submissions S."/>
        </authorList>
    </citation>
    <scope>NUCLEOTIDE SEQUENCE [LARGE SCALE GENOMIC DNA]</scope>
    <source>
        <strain evidence="2 3">IAM 15147</strain>
    </source>
</reference>
<feature type="region of interest" description="Disordered" evidence="1">
    <location>
        <begin position="1"/>
        <end position="116"/>
    </location>
</feature>
<protein>
    <submittedName>
        <fullName evidence="2">Uncharacterized protein</fullName>
    </submittedName>
</protein>
<dbReference type="AlphaFoldDB" id="A0AA94HN97"/>
<feature type="compositionally biased region" description="Basic and acidic residues" evidence="1">
    <location>
        <begin position="1"/>
        <end position="25"/>
    </location>
</feature>
<comment type="caution">
    <text evidence="2">The sequence shown here is derived from an EMBL/GenBank/DDBJ whole genome shotgun (WGS) entry which is preliminary data.</text>
</comment>
<accession>A0AA94HN97</accession>
<feature type="compositionally biased region" description="Basic and acidic residues" evidence="1">
    <location>
        <begin position="93"/>
        <end position="116"/>
    </location>
</feature>
<proteinExistence type="predicted"/>
<keyword evidence="3" id="KW-1185">Reference proteome</keyword>
<dbReference type="EMBL" id="FOZN01000003">
    <property type="protein sequence ID" value="SFS15041.1"/>
    <property type="molecule type" value="Genomic_DNA"/>
</dbReference>
<feature type="compositionally biased region" description="Basic and acidic residues" evidence="1">
    <location>
        <begin position="37"/>
        <end position="56"/>
    </location>
</feature>
<dbReference type="RefSeq" id="WP_092918351.1">
    <property type="nucleotide sequence ID" value="NZ_FOZN01000003.1"/>
</dbReference>
<evidence type="ECO:0000313" key="3">
    <source>
        <dbReference type="Proteomes" id="UP000198506"/>
    </source>
</evidence>
<evidence type="ECO:0000313" key="2">
    <source>
        <dbReference type="EMBL" id="SFS15041.1"/>
    </source>
</evidence>
<sequence length="116" mass="12407">MAADQKNDPDYDRRQGDPVYHERPPADSGTASSFANRHNEGPPGEGHDAAAHDRETGAPVHGDGTPMEEPPAHWQQGEASGTDPAATETQADALRRDQRPAGEGQAREAHPEEPGR</sequence>
<evidence type="ECO:0000256" key="1">
    <source>
        <dbReference type="SAM" id="MobiDB-lite"/>
    </source>
</evidence>
<dbReference type="Proteomes" id="UP000198506">
    <property type="component" value="Unassembled WGS sequence"/>
</dbReference>